<sequence>MSLRRRQMRGLRMTDEWSPKSGAPRNNIAPLEKQRHLVNGLSLFALNCAVLLPTAEIVFFIQVNWPADAELGNLLQKVPK</sequence>
<reference evidence="3 4" key="1">
    <citation type="submission" date="2021-06" db="EMBL/GenBank/DDBJ databases">
        <title>Caerostris extrusa draft genome.</title>
        <authorList>
            <person name="Kono N."/>
            <person name="Arakawa K."/>
        </authorList>
    </citation>
    <scope>NUCLEOTIDE SEQUENCE [LARGE SCALE GENOMIC DNA]</scope>
</reference>
<keyword evidence="2" id="KW-0472">Membrane</keyword>
<protein>
    <submittedName>
        <fullName evidence="3">Uncharacterized protein</fullName>
    </submittedName>
</protein>
<evidence type="ECO:0000256" key="1">
    <source>
        <dbReference type="SAM" id="MobiDB-lite"/>
    </source>
</evidence>
<keyword evidence="2" id="KW-1133">Transmembrane helix</keyword>
<dbReference type="EMBL" id="BPLR01009012">
    <property type="protein sequence ID" value="GIY28988.1"/>
    <property type="molecule type" value="Genomic_DNA"/>
</dbReference>
<dbReference type="AlphaFoldDB" id="A0AAV4S3A3"/>
<evidence type="ECO:0000313" key="4">
    <source>
        <dbReference type="Proteomes" id="UP001054945"/>
    </source>
</evidence>
<evidence type="ECO:0000256" key="2">
    <source>
        <dbReference type="SAM" id="Phobius"/>
    </source>
</evidence>
<name>A0AAV4S3A3_CAEEX</name>
<feature type="region of interest" description="Disordered" evidence="1">
    <location>
        <begin position="1"/>
        <end position="28"/>
    </location>
</feature>
<keyword evidence="2" id="KW-0812">Transmembrane</keyword>
<keyword evidence="4" id="KW-1185">Reference proteome</keyword>
<feature type="transmembrane region" description="Helical" evidence="2">
    <location>
        <begin position="43"/>
        <end position="65"/>
    </location>
</feature>
<accession>A0AAV4S3A3</accession>
<organism evidence="3 4">
    <name type="scientific">Caerostris extrusa</name>
    <name type="common">Bark spider</name>
    <name type="synonym">Caerostris bankana</name>
    <dbReference type="NCBI Taxonomy" id="172846"/>
    <lineage>
        <taxon>Eukaryota</taxon>
        <taxon>Metazoa</taxon>
        <taxon>Ecdysozoa</taxon>
        <taxon>Arthropoda</taxon>
        <taxon>Chelicerata</taxon>
        <taxon>Arachnida</taxon>
        <taxon>Araneae</taxon>
        <taxon>Araneomorphae</taxon>
        <taxon>Entelegynae</taxon>
        <taxon>Araneoidea</taxon>
        <taxon>Araneidae</taxon>
        <taxon>Caerostris</taxon>
    </lineage>
</organism>
<gene>
    <name evidence="3" type="ORF">CEXT_217621</name>
</gene>
<evidence type="ECO:0000313" key="3">
    <source>
        <dbReference type="EMBL" id="GIY28988.1"/>
    </source>
</evidence>
<comment type="caution">
    <text evidence="3">The sequence shown here is derived from an EMBL/GenBank/DDBJ whole genome shotgun (WGS) entry which is preliminary data.</text>
</comment>
<proteinExistence type="predicted"/>
<dbReference type="Proteomes" id="UP001054945">
    <property type="component" value="Unassembled WGS sequence"/>
</dbReference>